<accession>A0A7C6EB93</accession>
<dbReference type="PANTHER" id="PTHR23131">
    <property type="entry name" value="ENDORIBONUCLEASE LACTB2"/>
    <property type="match status" value="1"/>
</dbReference>
<dbReference type="EMBL" id="DRZX01000111">
    <property type="protein sequence ID" value="HHS48675.1"/>
    <property type="molecule type" value="Genomic_DNA"/>
</dbReference>
<sequence>MDRHTLDTPYPVGPVHFYTCEIKGDIIMFDTGPYTFLALDYVKKNINLNKLKYVFITHSHADHYGLENFLSRNSQAKIYMPKMDHLKFKNLKDRIEISKKILIECGFNEHYIEQIKLMLLNFVNSVPIPINYNILEESKLDIDLSYISCPGHSKSDIVYIFEGYAVTGDVLLHNIFQTPILDIDYDKKTRFSNYEAYCNTLLKLPLLEKYTILPGHRQHTSIEEIVSFYVKKIIERASLIQNYLDEPVFNIIKKAIPHALNDPFTAYIKASEILFFLDFLSKPYILQESLEKINIIDRD</sequence>
<dbReference type="Pfam" id="PF00753">
    <property type="entry name" value="Lactamase_B"/>
    <property type="match status" value="1"/>
</dbReference>
<dbReference type="AlphaFoldDB" id="A0A7C6EB93"/>
<proteinExistence type="predicted"/>
<dbReference type="PANTHER" id="PTHR23131:SF0">
    <property type="entry name" value="ENDORIBONUCLEASE LACTB2"/>
    <property type="match status" value="1"/>
</dbReference>
<dbReference type="SMART" id="SM00849">
    <property type="entry name" value="Lactamase_B"/>
    <property type="match status" value="1"/>
</dbReference>
<protein>
    <submittedName>
        <fullName evidence="2">MBL fold metallo-hydrolase</fullName>
    </submittedName>
</protein>
<dbReference type="Proteomes" id="UP000886400">
    <property type="component" value="Unassembled WGS sequence"/>
</dbReference>
<dbReference type="InterPro" id="IPR050662">
    <property type="entry name" value="Sec-metab_biosynth-thioest"/>
</dbReference>
<organism evidence="2">
    <name type="scientific">Desulfurella acetivorans</name>
    <dbReference type="NCBI Taxonomy" id="33002"/>
    <lineage>
        <taxon>Bacteria</taxon>
        <taxon>Pseudomonadati</taxon>
        <taxon>Campylobacterota</taxon>
        <taxon>Desulfurellia</taxon>
        <taxon>Desulfurellales</taxon>
        <taxon>Desulfurellaceae</taxon>
        <taxon>Desulfurella</taxon>
    </lineage>
</organism>
<feature type="non-terminal residue" evidence="2">
    <location>
        <position position="299"/>
    </location>
</feature>
<dbReference type="Gene3D" id="3.60.15.10">
    <property type="entry name" value="Ribonuclease Z/Hydroxyacylglutathione hydrolase-like"/>
    <property type="match status" value="1"/>
</dbReference>
<evidence type="ECO:0000259" key="1">
    <source>
        <dbReference type="SMART" id="SM00849"/>
    </source>
</evidence>
<dbReference type="InterPro" id="IPR001279">
    <property type="entry name" value="Metallo-B-lactamas"/>
</dbReference>
<reference evidence="2" key="1">
    <citation type="journal article" date="2020" name="mSystems">
        <title>Genome- and Community-Level Interaction Insights into Carbon Utilization and Element Cycling Functions of Hydrothermarchaeota in Hydrothermal Sediment.</title>
        <authorList>
            <person name="Zhou Z."/>
            <person name="Liu Y."/>
            <person name="Xu W."/>
            <person name="Pan J."/>
            <person name="Luo Z.H."/>
            <person name="Li M."/>
        </authorList>
    </citation>
    <scope>NUCLEOTIDE SEQUENCE [LARGE SCALE GENOMIC DNA]</scope>
    <source>
        <strain evidence="2">SpSt-1135</strain>
    </source>
</reference>
<dbReference type="InterPro" id="IPR036866">
    <property type="entry name" value="RibonucZ/Hydroxyglut_hydro"/>
</dbReference>
<evidence type="ECO:0000313" key="2">
    <source>
        <dbReference type="EMBL" id="HHS48675.1"/>
    </source>
</evidence>
<name>A0A7C6EB93_DESAE</name>
<dbReference type="SUPFAM" id="SSF56281">
    <property type="entry name" value="Metallo-hydrolase/oxidoreductase"/>
    <property type="match status" value="1"/>
</dbReference>
<comment type="caution">
    <text evidence="2">The sequence shown here is derived from an EMBL/GenBank/DDBJ whole genome shotgun (WGS) entry which is preliminary data.</text>
</comment>
<gene>
    <name evidence="2" type="ORF">ENM99_02285</name>
</gene>
<feature type="domain" description="Metallo-beta-lactamase" evidence="1">
    <location>
        <begin position="12"/>
        <end position="216"/>
    </location>
</feature>